<keyword evidence="1" id="KW-0805">Transcription regulation</keyword>
<dbReference type="InterPro" id="IPR036271">
    <property type="entry name" value="Tet_transcr_reg_TetR-rel_C_sf"/>
</dbReference>
<evidence type="ECO:0000313" key="8">
    <source>
        <dbReference type="Proteomes" id="UP001259347"/>
    </source>
</evidence>
<keyword evidence="3" id="KW-0804">Transcription</keyword>
<reference evidence="7 8" key="1">
    <citation type="submission" date="2023-07" db="EMBL/GenBank/DDBJ databases">
        <title>Sorghum-associated microbial communities from plants grown in Nebraska, USA.</title>
        <authorList>
            <person name="Schachtman D."/>
        </authorList>
    </citation>
    <scope>NUCLEOTIDE SEQUENCE [LARGE SCALE GENOMIC DNA]</scope>
    <source>
        <strain evidence="7 8">2980</strain>
    </source>
</reference>
<dbReference type="PANTHER" id="PTHR30055">
    <property type="entry name" value="HTH-TYPE TRANSCRIPTIONAL REGULATOR RUTR"/>
    <property type="match status" value="1"/>
</dbReference>
<dbReference type="InterPro" id="IPR050109">
    <property type="entry name" value="HTH-type_TetR-like_transc_reg"/>
</dbReference>
<dbReference type="SUPFAM" id="SSF48498">
    <property type="entry name" value="Tetracyclin repressor-like, C-terminal domain"/>
    <property type="match status" value="1"/>
</dbReference>
<feature type="domain" description="HTH tetR-type" evidence="6">
    <location>
        <begin position="9"/>
        <end position="69"/>
    </location>
</feature>
<keyword evidence="2 4" id="KW-0238">DNA-binding</keyword>
<feature type="compositionally biased region" description="Basic and acidic residues" evidence="5">
    <location>
        <begin position="112"/>
        <end position="125"/>
    </location>
</feature>
<dbReference type="Pfam" id="PF13305">
    <property type="entry name" value="TetR_C_33"/>
    <property type="match status" value="1"/>
</dbReference>
<protein>
    <submittedName>
        <fullName evidence="7">AcrR family transcriptional regulator</fullName>
    </submittedName>
</protein>
<dbReference type="InterPro" id="IPR009057">
    <property type="entry name" value="Homeodomain-like_sf"/>
</dbReference>
<gene>
    <name evidence="7" type="ORF">J2Y69_003591</name>
</gene>
<dbReference type="InterPro" id="IPR025996">
    <property type="entry name" value="MT1864/Rv1816-like_C"/>
</dbReference>
<keyword evidence="8" id="KW-1185">Reference proteome</keyword>
<evidence type="ECO:0000256" key="4">
    <source>
        <dbReference type="PROSITE-ProRule" id="PRU00335"/>
    </source>
</evidence>
<dbReference type="Gene3D" id="1.10.10.60">
    <property type="entry name" value="Homeodomain-like"/>
    <property type="match status" value="1"/>
</dbReference>
<evidence type="ECO:0000256" key="2">
    <source>
        <dbReference type="ARBA" id="ARBA00023125"/>
    </source>
</evidence>
<dbReference type="Pfam" id="PF00440">
    <property type="entry name" value="TetR_N"/>
    <property type="match status" value="1"/>
</dbReference>
<dbReference type="RefSeq" id="WP_310023271.1">
    <property type="nucleotide sequence ID" value="NZ_JAVDUM010000020.1"/>
</dbReference>
<evidence type="ECO:0000256" key="1">
    <source>
        <dbReference type="ARBA" id="ARBA00023015"/>
    </source>
</evidence>
<evidence type="ECO:0000256" key="5">
    <source>
        <dbReference type="SAM" id="MobiDB-lite"/>
    </source>
</evidence>
<feature type="region of interest" description="Disordered" evidence="5">
    <location>
        <begin position="110"/>
        <end position="129"/>
    </location>
</feature>
<dbReference type="Proteomes" id="UP001259347">
    <property type="component" value="Unassembled WGS sequence"/>
</dbReference>
<evidence type="ECO:0000256" key="3">
    <source>
        <dbReference type="ARBA" id="ARBA00023163"/>
    </source>
</evidence>
<feature type="DNA-binding region" description="H-T-H motif" evidence="4">
    <location>
        <begin position="32"/>
        <end position="51"/>
    </location>
</feature>
<dbReference type="InterPro" id="IPR001647">
    <property type="entry name" value="HTH_TetR"/>
</dbReference>
<dbReference type="Gene3D" id="1.10.357.10">
    <property type="entry name" value="Tetracycline Repressor, domain 2"/>
    <property type="match status" value="1"/>
</dbReference>
<organism evidence="7 8">
    <name type="scientific">Microbacterium resistens</name>
    <dbReference type="NCBI Taxonomy" id="156977"/>
    <lineage>
        <taxon>Bacteria</taxon>
        <taxon>Bacillati</taxon>
        <taxon>Actinomycetota</taxon>
        <taxon>Actinomycetes</taxon>
        <taxon>Micrococcales</taxon>
        <taxon>Microbacteriaceae</taxon>
        <taxon>Microbacterium</taxon>
    </lineage>
</organism>
<dbReference type="SUPFAM" id="SSF46689">
    <property type="entry name" value="Homeodomain-like"/>
    <property type="match status" value="1"/>
</dbReference>
<comment type="caution">
    <text evidence="7">The sequence shown here is derived from an EMBL/GenBank/DDBJ whole genome shotgun (WGS) entry which is preliminary data.</text>
</comment>
<name>A0ABU1SH77_9MICO</name>
<dbReference type="PANTHER" id="PTHR30055:SF209">
    <property type="entry name" value="POSSIBLE TRANSCRIPTIONAL REGULATORY PROTEIN (PROBABLY TETR-FAMILY)"/>
    <property type="match status" value="1"/>
</dbReference>
<sequence>MARPTIYDETLRDRLLDAAAEIVDRDGPERVSLRDVAASAETSTSAVYALFGGKAELLAAVIAHGFASFGASQRAAEGAGLRPLGLAYRDWALAHPALYRLMFGGALSHPMPDGRSESSSGKDCDEPSSAEDALLPLTRALTGTGTGEDSPAVRPEARGDAVAVWAQVHGAVSLELARVAAPETDWTAVYERVLDAVEASFRRI</sequence>
<proteinExistence type="predicted"/>
<dbReference type="PROSITE" id="PS50977">
    <property type="entry name" value="HTH_TETR_2"/>
    <property type="match status" value="1"/>
</dbReference>
<evidence type="ECO:0000313" key="7">
    <source>
        <dbReference type="EMBL" id="MDR6868963.1"/>
    </source>
</evidence>
<accession>A0ABU1SH77</accession>
<evidence type="ECO:0000259" key="6">
    <source>
        <dbReference type="PROSITE" id="PS50977"/>
    </source>
</evidence>
<dbReference type="EMBL" id="JAVDUM010000020">
    <property type="protein sequence ID" value="MDR6868963.1"/>
    <property type="molecule type" value="Genomic_DNA"/>
</dbReference>